<reference evidence="1" key="1">
    <citation type="submission" date="2022-08" db="UniProtKB">
        <authorList>
            <consortium name="EnsemblMetazoa"/>
        </authorList>
    </citation>
    <scope>IDENTIFICATION</scope>
    <source>
        <strain evidence="1">EBRO</strain>
    </source>
</reference>
<dbReference type="VEuPathDB" id="VectorBase:AATE016575"/>
<evidence type="ECO:0000313" key="1">
    <source>
        <dbReference type="EnsemblMetazoa" id="AATE016575-PA.1"/>
    </source>
</evidence>
<dbReference type="STRING" id="41427.A0A182JEI3"/>
<organism evidence="1">
    <name type="scientific">Anopheles atroparvus</name>
    <name type="common">European mosquito</name>
    <dbReference type="NCBI Taxonomy" id="41427"/>
    <lineage>
        <taxon>Eukaryota</taxon>
        <taxon>Metazoa</taxon>
        <taxon>Ecdysozoa</taxon>
        <taxon>Arthropoda</taxon>
        <taxon>Hexapoda</taxon>
        <taxon>Insecta</taxon>
        <taxon>Pterygota</taxon>
        <taxon>Neoptera</taxon>
        <taxon>Endopterygota</taxon>
        <taxon>Diptera</taxon>
        <taxon>Nematocera</taxon>
        <taxon>Culicoidea</taxon>
        <taxon>Culicidae</taxon>
        <taxon>Anophelinae</taxon>
        <taxon>Anopheles</taxon>
    </lineage>
</organism>
<protein>
    <submittedName>
        <fullName evidence="1">Uncharacterized protein</fullName>
    </submittedName>
</protein>
<sequence>MGVLNVISSGAAIVECQQQQQQQQQNKKNDTIFSPIKNKMKVLKKIKKRMGLGTERKKILNLVSWFLPLCSNRGSLLSGH</sequence>
<accession>A0A182JEI3</accession>
<name>A0A182JEI3_ANOAO</name>
<dbReference type="AlphaFoldDB" id="A0A182JEI3"/>
<dbReference type="EnsemblMetazoa" id="AATE016575-RA">
    <property type="protein sequence ID" value="AATE016575-PA.1"/>
    <property type="gene ID" value="AATE016575"/>
</dbReference>
<proteinExistence type="predicted"/>